<evidence type="ECO:0000313" key="1">
    <source>
        <dbReference type="EMBL" id="KAF2464316.1"/>
    </source>
</evidence>
<dbReference type="EMBL" id="MU003538">
    <property type="protein sequence ID" value="KAF2464316.1"/>
    <property type="molecule type" value="Genomic_DNA"/>
</dbReference>
<reference evidence="1" key="1">
    <citation type="journal article" date="2020" name="Stud. Mycol.">
        <title>101 Dothideomycetes genomes: a test case for predicting lifestyles and emergence of pathogens.</title>
        <authorList>
            <person name="Haridas S."/>
            <person name="Albert R."/>
            <person name="Binder M."/>
            <person name="Bloem J."/>
            <person name="Labutti K."/>
            <person name="Salamov A."/>
            <person name="Andreopoulos B."/>
            <person name="Baker S."/>
            <person name="Barry K."/>
            <person name="Bills G."/>
            <person name="Bluhm B."/>
            <person name="Cannon C."/>
            <person name="Castanera R."/>
            <person name="Culley D."/>
            <person name="Daum C."/>
            <person name="Ezra D."/>
            <person name="Gonzalez J."/>
            <person name="Henrissat B."/>
            <person name="Kuo A."/>
            <person name="Liang C."/>
            <person name="Lipzen A."/>
            <person name="Lutzoni F."/>
            <person name="Magnuson J."/>
            <person name="Mondo S."/>
            <person name="Nolan M."/>
            <person name="Ohm R."/>
            <person name="Pangilinan J."/>
            <person name="Park H.-J."/>
            <person name="Ramirez L."/>
            <person name="Alfaro M."/>
            <person name="Sun H."/>
            <person name="Tritt A."/>
            <person name="Yoshinaga Y."/>
            <person name="Zwiers L.-H."/>
            <person name="Turgeon B."/>
            <person name="Goodwin S."/>
            <person name="Spatafora J."/>
            <person name="Crous P."/>
            <person name="Grigoriev I."/>
        </authorList>
    </citation>
    <scope>NUCLEOTIDE SEQUENCE</scope>
    <source>
        <strain evidence="1">ATCC 200398</strain>
    </source>
</reference>
<sequence length="188" mass="20215">MASGDRVPEGMWFCCSCKNPNIKALTSTKCSNCTHEKDASCADEGDKKPLPTGVSSVPIFDYYQSASKPGFSMNAPGLSYALSHPPQVHCNYARQFKDSTSILETIVPNFPDAWTCPGCGASNSGLTPNFCPVCDWKAEEPSTLARDSHDGVPINSIPETPNDVWVCSSCSAVNCDWLDFCPICGTSK</sequence>
<comment type="caution">
    <text evidence="1">The sequence shown here is derived from an EMBL/GenBank/DDBJ whole genome shotgun (WGS) entry which is preliminary data.</text>
</comment>
<protein>
    <submittedName>
        <fullName evidence="1">Uncharacterized protein</fullName>
    </submittedName>
</protein>
<evidence type="ECO:0000313" key="2">
    <source>
        <dbReference type="Proteomes" id="UP000799755"/>
    </source>
</evidence>
<dbReference type="Proteomes" id="UP000799755">
    <property type="component" value="Unassembled WGS sequence"/>
</dbReference>
<name>A0ACB6QDU2_9PLEO</name>
<organism evidence="1 2">
    <name type="scientific">Lindgomyces ingoldianus</name>
    <dbReference type="NCBI Taxonomy" id="673940"/>
    <lineage>
        <taxon>Eukaryota</taxon>
        <taxon>Fungi</taxon>
        <taxon>Dikarya</taxon>
        <taxon>Ascomycota</taxon>
        <taxon>Pezizomycotina</taxon>
        <taxon>Dothideomycetes</taxon>
        <taxon>Pleosporomycetidae</taxon>
        <taxon>Pleosporales</taxon>
        <taxon>Lindgomycetaceae</taxon>
        <taxon>Lindgomyces</taxon>
    </lineage>
</organism>
<keyword evidence="2" id="KW-1185">Reference proteome</keyword>
<gene>
    <name evidence="1" type="ORF">BDR25DRAFT_381431</name>
</gene>
<proteinExistence type="predicted"/>
<accession>A0ACB6QDU2</accession>